<protein>
    <submittedName>
        <fullName evidence="1 4">Uncharacterized protein</fullName>
    </submittedName>
</protein>
<evidence type="ECO:0000313" key="1">
    <source>
        <dbReference type="EMBL" id="VDN53036.1"/>
    </source>
</evidence>
<dbReference type="Proteomes" id="UP000274756">
    <property type="component" value="Unassembled WGS sequence"/>
</dbReference>
<keyword evidence="3" id="KW-1185">Reference proteome</keyword>
<dbReference type="WBParaSite" id="DME_0000928701-mRNA-1">
    <property type="protein sequence ID" value="DME_0000928701-mRNA-1"/>
    <property type="gene ID" value="DME_0000928701"/>
</dbReference>
<evidence type="ECO:0000313" key="3">
    <source>
        <dbReference type="Proteomes" id="UP000274756"/>
    </source>
</evidence>
<sequence length="105" mass="12033">MHHHILYHDPITLPDMGILLHFRTMKKVVTAFLQIELHHFSLLYNQFPFLLSATVNYHLESSASETALEGAMNIREFLSNDIGFNGIIPDQDRTNLSARKILGIM</sequence>
<dbReference type="Proteomes" id="UP000038040">
    <property type="component" value="Unplaced"/>
</dbReference>
<evidence type="ECO:0000313" key="4">
    <source>
        <dbReference type="WBParaSite" id="DME_0000928701-mRNA-1"/>
    </source>
</evidence>
<reference evidence="1 3" key="2">
    <citation type="submission" date="2018-11" db="EMBL/GenBank/DDBJ databases">
        <authorList>
            <consortium name="Pathogen Informatics"/>
        </authorList>
    </citation>
    <scope>NUCLEOTIDE SEQUENCE [LARGE SCALE GENOMIC DNA]</scope>
</reference>
<gene>
    <name evidence="1" type="ORF">DME_LOCUS3009</name>
</gene>
<dbReference type="AlphaFoldDB" id="A0A0N4UN24"/>
<evidence type="ECO:0000313" key="2">
    <source>
        <dbReference type="Proteomes" id="UP000038040"/>
    </source>
</evidence>
<proteinExistence type="predicted"/>
<organism evidence="2 4">
    <name type="scientific">Dracunculus medinensis</name>
    <name type="common">Guinea worm</name>
    <dbReference type="NCBI Taxonomy" id="318479"/>
    <lineage>
        <taxon>Eukaryota</taxon>
        <taxon>Metazoa</taxon>
        <taxon>Ecdysozoa</taxon>
        <taxon>Nematoda</taxon>
        <taxon>Chromadorea</taxon>
        <taxon>Rhabditida</taxon>
        <taxon>Spirurina</taxon>
        <taxon>Dracunculoidea</taxon>
        <taxon>Dracunculidae</taxon>
        <taxon>Dracunculus</taxon>
    </lineage>
</organism>
<accession>A0A0N4UN24</accession>
<name>A0A0N4UN24_DRAME</name>
<reference evidence="4" key="1">
    <citation type="submission" date="2017-02" db="UniProtKB">
        <authorList>
            <consortium name="WormBaseParasite"/>
        </authorList>
    </citation>
    <scope>IDENTIFICATION</scope>
</reference>
<dbReference type="EMBL" id="UYYG01000096">
    <property type="protein sequence ID" value="VDN53036.1"/>
    <property type="molecule type" value="Genomic_DNA"/>
</dbReference>
<dbReference type="STRING" id="318479.A0A0N4UN24"/>